<evidence type="ECO:0000256" key="5">
    <source>
        <dbReference type="ARBA" id="ARBA00022692"/>
    </source>
</evidence>
<dbReference type="PANTHER" id="PTHR30472">
    <property type="entry name" value="FERRIC ENTEROBACTIN TRANSPORT SYSTEM PERMEASE PROTEIN"/>
    <property type="match status" value="1"/>
</dbReference>
<evidence type="ECO:0000256" key="6">
    <source>
        <dbReference type="ARBA" id="ARBA00022989"/>
    </source>
</evidence>
<dbReference type="InterPro" id="IPR037294">
    <property type="entry name" value="ABC_BtuC-like"/>
</dbReference>
<gene>
    <name evidence="9" type="ORF">SD37_00835</name>
</gene>
<keyword evidence="6 8" id="KW-1133">Transmembrane helix</keyword>
<feature type="transmembrane region" description="Helical" evidence="8">
    <location>
        <begin position="247"/>
        <end position="264"/>
    </location>
</feature>
<feature type="transmembrane region" description="Helical" evidence="8">
    <location>
        <begin position="106"/>
        <end position="127"/>
    </location>
</feature>
<keyword evidence="7 8" id="KW-0472">Membrane</keyword>
<evidence type="ECO:0000256" key="4">
    <source>
        <dbReference type="ARBA" id="ARBA00022475"/>
    </source>
</evidence>
<evidence type="ECO:0000313" key="10">
    <source>
        <dbReference type="Proteomes" id="UP000093695"/>
    </source>
</evidence>
<comment type="similarity">
    <text evidence="2">Belongs to the binding-protein-dependent transport system permease family. FecCD subfamily.</text>
</comment>
<dbReference type="AlphaFoldDB" id="A0A193BQ64"/>
<evidence type="ECO:0000256" key="1">
    <source>
        <dbReference type="ARBA" id="ARBA00004651"/>
    </source>
</evidence>
<feature type="transmembrane region" description="Helical" evidence="8">
    <location>
        <begin position="321"/>
        <end position="339"/>
    </location>
</feature>
<protein>
    <submittedName>
        <fullName evidence="9">Iron ABC transporter permease</fullName>
    </submittedName>
</protein>
<reference evidence="9 10" key="1">
    <citation type="journal article" date="2015" name="Genome Announc.">
        <title>Draft Genome Sequence of Norvancomycin-Producing Strain Amycolatopsis orientalis CPCC200066.</title>
        <authorList>
            <person name="Lei X."/>
            <person name="Yuan F."/>
            <person name="Shi Y."/>
            <person name="Li X."/>
            <person name="Wang L."/>
            <person name="Hong B."/>
        </authorList>
    </citation>
    <scope>NUCLEOTIDE SEQUENCE [LARGE SCALE GENOMIC DNA]</scope>
    <source>
        <strain evidence="9 10">B-37</strain>
    </source>
</reference>
<feature type="transmembrane region" description="Helical" evidence="8">
    <location>
        <begin position="205"/>
        <end position="226"/>
    </location>
</feature>
<dbReference type="Proteomes" id="UP000093695">
    <property type="component" value="Chromosome"/>
</dbReference>
<dbReference type="PANTHER" id="PTHR30472:SF1">
    <property type="entry name" value="FE(3+) DICITRATE TRANSPORT SYSTEM PERMEASE PROTEIN FECC-RELATED"/>
    <property type="match status" value="1"/>
</dbReference>
<dbReference type="GO" id="GO:0022857">
    <property type="term" value="F:transmembrane transporter activity"/>
    <property type="evidence" value="ECO:0007669"/>
    <property type="project" value="InterPro"/>
</dbReference>
<proteinExistence type="inferred from homology"/>
<dbReference type="KEGG" id="aori:SD37_00835"/>
<keyword evidence="4" id="KW-1003">Cell membrane</keyword>
<evidence type="ECO:0000256" key="7">
    <source>
        <dbReference type="ARBA" id="ARBA00023136"/>
    </source>
</evidence>
<name>A0A193BQ64_AMYOR</name>
<evidence type="ECO:0000256" key="3">
    <source>
        <dbReference type="ARBA" id="ARBA00022448"/>
    </source>
</evidence>
<dbReference type="FunFam" id="1.10.3470.10:FF:000001">
    <property type="entry name" value="Vitamin B12 ABC transporter permease BtuC"/>
    <property type="match status" value="1"/>
</dbReference>
<dbReference type="SUPFAM" id="SSF81345">
    <property type="entry name" value="ABC transporter involved in vitamin B12 uptake, BtuC"/>
    <property type="match status" value="1"/>
</dbReference>
<keyword evidence="3" id="KW-0813">Transport</keyword>
<evidence type="ECO:0000256" key="8">
    <source>
        <dbReference type="SAM" id="Phobius"/>
    </source>
</evidence>
<feature type="transmembrane region" description="Helical" evidence="8">
    <location>
        <begin position="74"/>
        <end position="94"/>
    </location>
</feature>
<dbReference type="Pfam" id="PF01032">
    <property type="entry name" value="FecCD"/>
    <property type="match status" value="1"/>
</dbReference>
<dbReference type="EMBL" id="CP016174">
    <property type="protein sequence ID" value="ANN14341.1"/>
    <property type="molecule type" value="Genomic_DNA"/>
</dbReference>
<feature type="transmembrane region" description="Helical" evidence="8">
    <location>
        <begin position="293"/>
        <end position="315"/>
    </location>
</feature>
<comment type="subcellular location">
    <subcellularLocation>
        <location evidence="1">Cell membrane</location>
        <topology evidence="1">Multi-pass membrane protein</topology>
    </subcellularLocation>
</comment>
<keyword evidence="5 8" id="KW-0812">Transmembrane</keyword>
<dbReference type="GO" id="GO:0033214">
    <property type="term" value="P:siderophore-iron import into cell"/>
    <property type="evidence" value="ECO:0007669"/>
    <property type="project" value="TreeGrafter"/>
</dbReference>
<dbReference type="eggNOG" id="COG0609">
    <property type="taxonomic scope" value="Bacteria"/>
</dbReference>
<dbReference type="CDD" id="cd06550">
    <property type="entry name" value="TM_ABC_iron-siderophores_like"/>
    <property type="match status" value="1"/>
</dbReference>
<keyword evidence="10" id="KW-1185">Reference proteome</keyword>
<feature type="transmembrane region" description="Helical" evidence="8">
    <location>
        <begin position="133"/>
        <end position="151"/>
    </location>
</feature>
<accession>A0A193BQ64</accession>
<dbReference type="STRING" id="31958.SD37_00835"/>
<sequence>MVNAMVQVTERVRSPRTSVSVRTLVLTGSLIALAAVILLSIGFGSNRLSLGEVLHALLAYDGRYTDVVVRDDRLPRTVLGVLVGMALGLAGSLMQAITRNPVAEPGLLGINHGAAVAIVLGSAVFSVTSPGEYVWFAFAGALAGTALVSVIGGTRGATSPLRLVLAGVAVQAVFVGINQGMQMINTHNLQAMRFWLVGSLVNRDLGTLSVLLPFFVAGVVIAVVLARALNALALGEDTARGLGANPALVRVAGMVAVGLLSAAATAACGPIAFVGLMIPHVVRSLIGQDERWVMLLSALLGPVLLLGCDVLGRLLGSPGEIQVGVMTDVVGGIAFVIVARRLKAVRR</sequence>
<feature type="transmembrane region" description="Helical" evidence="8">
    <location>
        <begin position="21"/>
        <end position="43"/>
    </location>
</feature>
<dbReference type="GO" id="GO:0005886">
    <property type="term" value="C:plasma membrane"/>
    <property type="evidence" value="ECO:0007669"/>
    <property type="project" value="UniProtKB-SubCell"/>
</dbReference>
<dbReference type="Gene3D" id="1.10.3470.10">
    <property type="entry name" value="ABC transporter involved in vitamin B12 uptake, BtuC"/>
    <property type="match status" value="1"/>
</dbReference>
<dbReference type="InterPro" id="IPR000522">
    <property type="entry name" value="ABC_transptr_permease_BtuC"/>
</dbReference>
<evidence type="ECO:0000256" key="2">
    <source>
        <dbReference type="ARBA" id="ARBA00007935"/>
    </source>
</evidence>
<organism evidence="9 10">
    <name type="scientific">Amycolatopsis orientalis</name>
    <name type="common">Nocardia orientalis</name>
    <dbReference type="NCBI Taxonomy" id="31958"/>
    <lineage>
        <taxon>Bacteria</taxon>
        <taxon>Bacillati</taxon>
        <taxon>Actinomycetota</taxon>
        <taxon>Actinomycetes</taxon>
        <taxon>Pseudonocardiales</taxon>
        <taxon>Pseudonocardiaceae</taxon>
        <taxon>Amycolatopsis</taxon>
    </lineage>
</organism>
<evidence type="ECO:0000313" key="9">
    <source>
        <dbReference type="EMBL" id="ANN14341.1"/>
    </source>
</evidence>